<reference evidence="2 3" key="1">
    <citation type="submission" date="2018-03" db="EMBL/GenBank/DDBJ databases">
        <authorList>
            <person name="Guldener U."/>
        </authorList>
    </citation>
    <scope>NUCLEOTIDE SEQUENCE [LARGE SCALE GENOMIC DNA]</scope>
    <source>
        <strain evidence="2 3">DAOM196992</strain>
    </source>
</reference>
<organism evidence="2 3">
    <name type="scientific">Pseudozyma flocculosa</name>
    <dbReference type="NCBI Taxonomy" id="84751"/>
    <lineage>
        <taxon>Eukaryota</taxon>
        <taxon>Fungi</taxon>
        <taxon>Dikarya</taxon>
        <taxon>Basidiomycota</taxon>
        <taxon>Ustilaginomycotina</taxon>
        <taxon>Ustilaginomycetes</taxon>
        <taxon>Ustilaginales</taxon>
        <taxon>Ustilaginaceae</taxon>
        <taxon>Pseudozyma</taxon>
    </lineage>
</organism>
<name>A0A5C3F4M8_9BASI</name>
<accession>A0A5C3F4M8</accession>
<sequence length="181" mass="19176">MSVGAPCVAAPVVWHASDFGLTLTRTLAEPATRAAPTHVLQQTSSREPAGLTWTYRAAETMKLLSAAFLFAAALLFVAGPVDAQPVGEAVAVGAGSAGRDGLLPPRAAHFGSADIRARQQDGLGKRYHPFHRPTDLDPSNQTDDDNGVDRGGVCNGAMKCKVQFRCCRPADWNFQDMSVKG</sequence>
<evidence type="ECO:0000313" key="3">
    <source>
        <dbReference type="Proteomes" id="UP000323386"/>
    </source>
</evidence>
<dbReference type="Proteomes" id="UP000323386">
    <property type="component" value="Unassembled WGS sequence"/>
</dbReference>
<keyword evidence="3" id="KW-1185">Reference proteome</keyword>
<proteinExistence type="predicted"/>
<evidence type="ECO:0000313" key="2">
    <source>
        <dbReference type="EMBL" id="SPO39464.1"/>
    </source>
</evidence>
<evidence type="ECO:0000256" key="1">
    <source>
        <dbReference type="SAM" id="MobiDB-lite"/>
    </source>
</evidence>
<protein>
    <submittedName>
        <fullName evidence="2">Uncharacterized protein</fullName>
    </submittedName>
</protein>
<gene>
    <name evidence="2" type="ORF">PSFLO_04945</name>
</gene>
<dbReference type="EMBL" id="OOIP01000014">
    <property type="protein sequence ID" value="SPO39464.1"/>
    <property type="molecule type" value="Genomic_DNA"/>
</dbReference>
<dbReference type="AlphaFoldDB" id="A0A5C3F4M8"/>
<feature type="region of interest" description="Disordered" evidence="1">
    <location>
        <begin position="125"/>
        <end position="148"/>
    </location>
</feature>